<feature type="domain" description="B box-type" evidence="8">
    <location>
        <begin position="102"/>
        <end position="149"/>
    </location>
</feature>
<keyword evidence="3 5" id="KW-0863">Zinc-finger</keyword>
<accession>A0A914AGW9</accession>
<dbReference type="GeneID" id="119733453"/>
<dbReference type="SMART" id="SM00184">
    <property type="entry name" value="RING"/>
    <property type="match status" value="1"/>
</dbReference>
<dbReference type="PROSITE" id="PS50089">
    <property type="entry name" value="ZF_RING_2"/>
    <property type="match status" value="1"/>
</dbReference>
<dbReference type="PANTHER" id="PTHR25462">
    <property type="entry name" value="BONUS, ISOFORM C-RELATED"/>
    <property type="match status" value="1"/>
</dbReference>
<dbReference type="Gene3D" id="3.30.40.10">
    <property type="entry name" value="Zinc/RING finger domain, C3HC4 (zinc finger)"/>
    <property type="match status" value="1"/>
</dbReference>
<dbReference type="RefSeq" id="XP_038062943.1">
    <property type="nucleotide sequence ID" value="XM_038207015.1"/>
</dbReference>
<protein>
    <submittedName>
        <fullName evidence="9">Uncharacterized protein</fullName>
    </submittedName>
</protein>
<dbReference type="SUPFAM" id="SSF57850">
    <property type="entry name" value="RING/U-box"/>
    <property type="match status" value="1"/>
</dbReference>
<feature type="domain" description="RING-type" evidence="7">
    <location>
        <begin position="21"/>
        <end position="65"/>
    </location>
</feature>
<dbReference type="Pfam" id="PF13445">
    <property type="entry name" value="zf-RING_UBOX"/>
    <property type="match status" value="1"/>
</dbReference>
<keyword evidence="6" id="KW-0175">Coiled coil</keyword>
<dbReference type="InterPro" id="IPR013083">
    <property type="entry name" value="Znf_RING/FYVE/PHD"/>
</dbReference>
<dbReference type="InterPro" id="IPR001841">
    <property type="entry name" value="Znf_RING"/>
</dbReference>
<dbReference type="PROSITE" id="PS00518">
    <property type="entry name" value="ZF_RING_1"/>
    <property type="match status" value="1"/>
</dbReference>
<evidence type="ECO:0000256" key="1">
    <source>
        <dbReference type="ARBA" id="ARBA00022553"/>
    </source>
</evidence>
<dbReference type="PROSITE" id="PS50119">
    <property type="entry name" value="ZF_BBOX"/>
    <property type="match status" value="2"/>
</dbReference>
<dbReference type="SUPFAM" id="SSF101898">
    <property type="entry name" value="NHL repeat"/>
    <property type="match status" value="1"/>
</dbReference>
<evidence type="ECO:0000256" key="3">
    <source>
        <dbReference type="ARBA" id="ARBA00022771"/>
    </source>
</evidence>
<evidence type="ECO:0000256" key="2">
    <source>
        <dbReference type="ARBA" id="ARBA00022723"/>
    </source>
</evidence>
<dbReference type="AlphaFoldDB" id="A0A914AGW9"/>
<dbReference type="InterPro" id="IPR027370">
    <property type="entry name" value="Znf-RING_euk"/>
</dbReference>
<keyword evidence="10" id="KW-1185">Reference proteome</keyword>
<dbReference type="Gene3D" id="3.30.160.60">
    <property type="entry name" value="Classic Zinc Finger"/>
    <property type="match status" value="1"/>
</dbReference>
<evidence type="ECO:0000259" key="7">
    <source>
        <dbReference type="PROSITE" id="PS50089"/>
    </source>
</evidence>
<feature type="coiled-coil region" evidence="6">
    <location>
        <begin position="226"/>
        <end position="297"/>
    </location>
</feature>
<dbReference type="Proteomes" id="UP000887568">
    <property type="component" value="Unplaced"/>
</dbReference>
<evidence type="ECO:0000256" key="4">
    <source>
        <dbReference type="ARBA" id="ARBA00022833"/>
    </source>
</evidence>
<dbReference type="SMART" id="SM00336">
    <property type="entry name" value="BBOX"/>
    <property type="match status" value="2"/>
</dbReference>
<evidence type="ECO:0000256" key="6">
    <source>
        <dbReference type="SAM" id="Coils"/>
    </source>
</evidence>
<name>A0A914AGW9_PATMI</name>
<dbReference type="EnsemblMetazoa" id="XM_038207015.1">
    <property type="protein sequence ID" value="XP_038062943.1"/>
    <property type="gene ID" value="LOC119733453"/>
</dbReference>
<keyword evidence="4" id="KW-0862">Zinc</keyword>
<reference evidence="9" key="1">
    <citation type="submission" date="2022-11" db="UniProtKB">
        <authorList>
            <consortium name="EnsemblMetazoa"/>
        </authorList>
    </citation>
    <scope>IDENTIFICATION</scope>
</reference>
<dbReference type="Pfam" id="PF00643">
    <property type="entry name" value="zf-B_box"/>
    <property type="match status" value="1"/>
</dbReference>
<dbReference type="SUPFAM" id="SSF57845">
    <property type="entry name" value="B-box zinc-binding domain"/>
    <property type="match status" value="1"/>
</dbReference>
<dbReference type="PANTHER" id="PTHR25462:SF296">
    <property type="entry name" value="MEIOTIC P26, ISOFORM F"/>
    <property type="match status" value="1"/>
</dbReference>
<proteinExistence type="predicted"/>
<sequence length="639" mass="70744">MATGPAVSSALESISRRHLECCICQERYQQPKILECLHNFCEQCLLKYCSKKHQGAAEIPCPVCRQETKLPESGVQGLKTNFHLIGLVEELELQEKLVCSGGTKLLCETCDDGNEATHRCLDCAQNICSRCQSSHKRFATTSSHIIPTLEDIRQGTIKVMQENQKQYSKCPKHKGEVTRFFCTTCQVLICRDCTVINHCKPEHLYVESDEATSKYKQSLAELFSPLENSMTELQKSRENVSKIKEDLGVTVKRVMTEVQDRAAEIRAEVTAQENRILDDIQNIQTDREQKLEEYEKTMGLTAKRCQYSLDTAREVAKTASDCDFLSLYATISKDLKLLADQSMPGVDNRLAFLKFKQSEGVGGISLGEVVVEGKWELCREFGKMGSGPGKFDGAWGIAARQPDEIAVTDYYIKQVVICSIDGNHKSTIPMQGRPCGIAATRSDNRLVVVEQSAPHVKVFNSDNTLAYKFPTVPPSEVGKTTVDLWSVAVKNDGTIAVGDVARMVLTVHSPTDGELLHTIPVKIKPYFLAFDINDRAIISDYTSQTVDIAVGNGTTKRTIKPTINGQPVRNCFGVCTDSSGIYVAMQNVANTGHIHHYDPQGGFLKCIAQGLHNPWGITFTSGGQLAVADWSSVKVYHQV</sequence>
<dbReference type="InterPro" id="IPR000315">
    <property type="entry name" value="Znf_B-box"/>
</dbReference>
<keyword evidence="2" id="KW-0479">Metal-binding</keyword>
<evidence type="ECO:0000259" key="8">
    <source>
        <dbReference type="PROSITE" id="PS50119"/>
    </source>
</evidence>
<dbReference type="Gene3D" id="2.120.10.30">
    <property type="entry name" value="TolB, C-terminal domain"/>
    <property type="match status" value="1"/>
</dbReference>
<organism evidence="9 10">
    <name type="scientific">Patiria miniata</name>
    <name type="common">Bat star</name>
    <name type="synonym">Asterina miniata</name>
    <dbReference type="NCBI Taxonomy" id="46514"/>
    <lineage>
        <taxon>Eukaryota</taxon>
        <taxon>Metazoa</taxon>
        <taxon>Echinodermata</taxon>
        <taxon>Eleutherozoa</taxon>
        <taxon>Asterozoa</taxon>
        <taxon>Asteroidea</taxon>
        <taxon>Valvatacea</taxon>
        <taxon>Valvatida</taxon>
        <taxon>Asterinidae</taxon>
        <taxon>Patiria</taxon>
    </lineage>
</organism>
<dbReference type="InterPro" id="IPR047153">
    <property type="entry name" value="TRIM45/56/19-like"/>
</dbReference>
<dbReference type="InterPro" id="IPR011042">
    <property type="entry name" value="6-blade_b-propeller_TolB-like"/>
</dbReference>
<dbReference type="InterPro" id="IPR017907">
    <property type="entry name" value="Znf_RING_CS"/>
</dbReference>
<feature type="domain" description="B box-type" evidence="8">
    <location>
        <begin position="165"/>
        <end position="208"/>
    </location>
</feature>
<evidence type="ECO:0000256" key="5">
    <source>
        <dbReference type="PROSITE-ProRule" id="PRU00024"/>
    </source>
</evidence>
<dbReference type="GO" id="GO:0008270">
    <property type="term" value="F:zinc ion binding"/>
    <property type="evidence" value="ECO:0007669"/>
    <property type="project" value="UniProtKB-KW"/>
</dbReference>
<keyword evidence="1" id="KW-0597">Phosphoprotein</keyword>
<evidence type="ECO:0000313" key="10">
    <source>
        <dbReference type="Proteomes" id="UP000887568"/>
    </source>
</evidence>
<evidence type="ECO:0000313" key="9">
    <source>
        <dbReference type="EnsemblMetazoa" id="XP_038062943.1"/>
    </source>
</evidence>
<dbReference type="OMA" id="GMADEPC"/>